<dbReference type="GO" id="GO:0006144">
    <property type="term" value="P:purine nucleobase metabolic process"/>
    <property type="evidence" value="ECO:0007669"/>
    <property type="project" value="UniProtKB-KW"/>
</dbReference>
<keyword evidence="2" id="KW-0659">Purine metabolism</keyword>
<organism evidence="5 6">
    <name type="scientific">Canariomyces notabilis</name>
    <dbReference type="NCBI Taxonomy" id="2074819"/>
    <lineage>
        <taxon>Eukaryota</taxon>
        <taxon>Fungi</taxon>
        <taxon>Dikarya</taxon>
        <taxon>Ascomycota</taxon>
        <taxon>Pezizomycotina</taxon>
        <taxon>Sordariomycetes</taxon>
        <taxon>Sordariomycetidae</taxon>
        <taxon>Sordariales</taxon>
        <taxon>Chaetomiaceae</taxon>
        <taxon>Canariomyces</taxon>
    </lineage>
</organism>
<keyword evidence="3" id="KW-0456">Lyase</keyword>
<dbReference type="PANTHER" id="PTHR21221">
    <property type="entry name" value="UREIDOGLYCOLATE HYDROLASE"/>
    <property type="match status" value="1"/>
</dbReference>
<comment type="catalytic activity">
    <reaction evidence="4">
        <text>(S)-ureidoglycolate = urea + glyoxylate</text>
        <dbReference type="Rhea" id="RHEA:11304"/>
        <dbReference type="ChEBI" id="CHEBI:16199"/>
        <dbReference type="ChEBI" id="CHEBI:36655"/>
        <dbReference type="ChEBI" id="CHEBI:57296"/>
        <dbReference type="EC" id="4.3.2.3"/>
    </reaction>
</comment>
<dbReference type="EMBL" id="MU853352">
    <property type="protein sequence ID" value="KAK4110025.1"/>
    <property type="molecule type" value="Genomic_DNA"/>
</dbReference>
<evidence type="ECO:0000313" key="5">
    <source>
        <dbReference type="EMBL" id="KAK4110025.1"/>
    </source>
</evidence>
<dbReference type="GO" id="GO:0050385">
    <property type="term" value="F:ureidoglycolate lyase activity"/>
    <property type="evidence" value="ECO:0007669"/>
    <property type="project" value="UniProtKB-EC"/>
</dbReference>
<dbReference type="PANTHER" id="PTHR21221:SF1">
    <property type="entry name" value="UREIDOGLYCOLATE LYASE"/>
    <property type="match status" value="1"/>
</dbReference>
<evidence type="ECO:0000256" key="1">
    <source>
        <dbReference type="ARBA" id="ARBA00011738"/>
    </source>
</evidence>
<dbReference type="GO" id="GO:0000256">
    <property type="term" value="P:allantoin catabolic process"/>
    <property type="evidence" value="ECO:0007669"/>
    <property type="project" value="InterPro"/>
</dbReference>
<dbReference type="Gene3D" id="2.60.120.480">
    <property type="entry name" value="Ureidoglycolate hydrolase"/>
    <property type="match status" value="1"/>
</dbReference>
<comment type="subunit">
    <text evidence="1">Homodimer.</text>
</comment>
<reference evidence="5" key="1">
    <citation type="journal article" date="2023" name="Mol. Phylogenet. Evol.">
        <title>Genome-scale phylogeny and comparative genomics of the fungal order Sordariales.</title>
        <authorList>
            <person name="Hensen N."/>
            <person name="Bonometti L."/>
            <person name="Westerberg I."/>
            <person name="Brannstrom I.O."/>
            <person name="Guillou S."/>
            <person name="Cros-Aarteil S."/>
            <person name="Calhoun S."/>
            <person name="Haridas S."/>
            <person name="Kuo A."/>
            <person name="Mondo S."/>
            <person name="Pangilinan J."/>
            <person name="Riley R."/>
            <person name="LaButti K."/>
            <person name="Andreopoulos B."/>
            <person name="Lipzen A."/>
            <person name="Chen C."/>
            <person name="Yan M."/>
            <person name="Daum C."/>
            <person name="Ng V."/>
            <person name="Clum A."/>
            <person name="Steindorff A."/>
            <person name="Ohm R.A."/>
            <person name="Martin F."/>
            <person name="Silar P."/>
            <person name="Natvig D.O."/>
            <person name="Lalanne C."/>
            <person name="Gautier V."/>
            <person name="Ament-Velasquez S.L."/>
            <person name="Kruys A."/>
            <person name="Hutchinson M.I."/>
            <person name="Powell A.J."/>
            <person name="Barry K."/>
            <person name="Miller A.N."/>
            <person name="Grigoriev I.V."/>
            <person name="Debuchy R."/>
            <person name="Gladieux P."/>
            <person name="Hiltunen Thoren M."/>
            <person name="Johannesson H."/>
        </authorList>
    </citation>
    <scope>NUCLEOTIDE SEQUENCE</scope>
    <source>
        <strain evidence="5">CBS 508.74</strain>
    </source>
</reference>
<evidence type="ECO:0000256" key="3">
    <source>
        <dbReference type="ARBA" id="ARBA00023239"/>
    </source>
</evidence>
<evidence type="ECO:0000313" key="6">
    <source>
        <dbReference type="Proteomes" id="UP001302812"/>
    </source>
</evidence>
<name>A0AAN6QGW6_9PEZI</name>
<dbReference type="RefSeq" id="XP_064667595.1">
    <property type="nucleotide sequence ID" value="XM_064815687.1"/>
</dbReference>
<dbReference type="AlphaFoldDB" id="A0AAN6QGW6"/>
<dbReference type="CDD" id="cd20298">
    <property type="entry name" value="cupin_UAH"/>
    <property type="match status" value="1"/>
</dbReference>
<dbReference type="GO" id="GO:0004848">
    <property type="term" value="F:ureidoglycolate hydrolase activity"/>
    <property type="evidence" value="ECO:0007669"/>
    <property type="project" value="InterPro"/>
</dbReference>
<gene>
    <name evidence="5" type="ORF">N656DRAFT_782047</name>
</gene>
<dbReference type="GeneID" id="89939812"/>
<evidence type="ECO:0000256" key="4">
    <source>
        <dbReference type="ARBA" id="ARBA00047684"/>
    </source>
</evidence>
<keyword evidence="6" id="KW-1185">Reference proteome</keyword>
<comment type="caution">
    <text evidence="5">The sequence shown here is derived from an EMBL/GenBank/DDBJ whole genome shotgun (WGS) entry which is preliminary data.</text>
</comment>
<reference evidence="5" key="2">
    <citation type="submission" date="2023-05" db="EMBL/GenBank/DDBJ databases">
        <authorList>
            <consortium name="Lawrence Berkeley National Laboratory"/>
            <person name="Steindorff A."/>
            <person name="Hensen N."/>
            <person name="Bonometti L."/>
            <person name="Westerberg I."/>
            <person name="Brannstrom I.O."/>
            <person name="Guillou S."/>
            <person name="Cros-Aarteil S."/>
            <person name="Calhoun S."/>
            <person name="Haridas S."/>
            <person name="Kuo A."/>
            <person name="Mondo S."/>
            <person name="Pangilinan J."/>
            <person name="Riley R."/>
            <person name="Labutti K."/>
            <person name="Andreopoulos B."/>
            <person name="Lipzen A."/>
            <person name="Chen C."/>
            <person name="Yanf M."/>
            <person name="Daum C."/>
            <person name="Ng V."/>
            <person name="Clum A."/>
            <person name="Ohm R."/>
            <person name="Martin F."/>
            <person name="Silar P."/>
            <person name="Natvig D."/>
            <person name="Lalanne C."/>
            <person name="Gautier V."/>
            <person name="Ament-Velasquez S.L."/>
            <person name="Kruys A."/>
            <person name="Hutchinson M.I."/>
            <person name="Powell A.J."/>
            <person name="Barry K."/>
            <person name="Miller A.N."/>
            <person name="Grigoriev I.V."/>
            <person name="Debuchy R."/>
            <person name="Gladieux P."/>
            <person name="Thoren M.H."/>
            <person name="Johannesson H."/>
        </authorList>
    </citation>
    <scope>NUCLEOTIDE SEQUENCE</scope>
    <source>
        <strain evidence="5">CBS 508.74</strain>
    </source>
</reference>
<dbReference type="Pfam" id="PF04115">
    <property type="entry name" value="Ureidogly_lyase"/>
    <property type="match status" value="1"/>
</dbReference>
<keyword evidence="5" id="KW-0378">Hydrolase</keyword>
<dbReference type="SUPFAM" id="SSF51182">
    <property type="entry name" value="RmlC-like cupins"/>
    <property type="match status" value="1"/>
</dbReference>
<dbReference type="InterPro" id="IPR047233">
    <property type="entry name" value="UAH_cupin"/>
</dbReference>
<dbReference type="InterPro" id="IPR011051">
    <property type="entry name" value="RmlC_Cupin_sf"/>
</dbReference>
<proteinExistence type="predicted"/>
<sequence>MASPGKTKLTAPNLVLEALPLTREAFASFGDVIENPRPNVHPSSMSSSASPGSAAVTLPFDAISANQGSAIKYQHVTRPINLYSKAPSGRPGVAVTNMFVCASRGEDALPIPILERHPYTTQTFVPLQSNNRDKGNGYGYLVLVAPTLPNPHTKDGSGGLPDLGGLRAFVASADGQAVTYGAGTWHAPMVALGSPGTAVDFVVVQFANGVAEEDCQEVYLESPEQGGGRGVVVKVGRDRLPGKVGASKLSKL</sequence>
<dbReference type="InterPro" id="IPR007247">
    <property type="entry name" value="Ureidogly_lyase"/>
</dbReference>
<accession>A0AAN6QGW6</accession>
<protein>
    <submittedName>
        <fullName evidence="5">Ureidoglycolate hydrolase</fullName>
    </submittedName>
</protein>
<evidence type="ECO:0000256" key="2">
    <source>
        <dbReference type="ARBA" id="ARBA00022631"/>
    </source>
</evidence>
<dbReference type="Proteomes" id="UP001302812">
    <property type="component" value="Unassembled WGS sequence"/>
</dbReference>
<dbReference type="InterPro" id="IPR024060">
    <property type="entry name" value="Ureidoglycolate_lyase_dom_sf"/>
</dbReference>